<evidence type="ECO:0000313" key="2">
    <source>
        <dbReference type="Proteomes" id="UP000660611"/>
    </source>
</evidence>
<dbReference type="Proteomes" id="UP000660611">
    <property type="component" value="Unassembled WGS sequence"/>
</dbReference>
<protein>
    <submittedName>
        <fullName evidence="1">Uncharacterized protein</fullName>
    </submittedName>
</protein>
<keyword evidence="2" id="KW-1185">Reference proteome</keyword>
<accession>A0A919PNI5</accession>
<proteinExistence type="predicted"/>
<name>A0A919PNI5_9ACTN</name>
<evidence type="ECO:0000313" key="1">
    <source>
        <dbReference type="EMBL" id="GIG48015.1"/>
    </source>
</evidence>
<comment type="caution">
    <text evidence="1">The sequence shown here is derived from an EMBL/GenBank/DDBJ whole genome shotgun (WGS) entry which is preliminary data.</text>
</comment>
<dbReference type="AlphaFoldDB" id="A0A919PNI5"/>
<dbReference type="EMBL" id="BONQ01000093">
    <property type="protein sequence ID" value="GIG48015.1"/>
    <property type="molecule type" value="Genomic_DNA"/>
</dbReference>
<gene>
    <name evidence="1" type="ORF">Dsi01nite_060560</name>
</gene>
<organism evidence="1 2">
    <name type="scientific">Dactylosporangium siamense</name>
    <dbReference type="NCBI Taxonomy" id="685454"/>
    <lineage>
        <taxon>Bacteria</taxon>
        <taxon>Bacillati</taxon>
        <taxon>Actinomycetota</taxon>
        <taxon>Actinomycetes</taxon>
        <taxon>Micromonosporales</taxon>
        <taxon>Micromonosporaceae</taxon>
        <taxon>Dactylosporangium</taxon>
    </lineage>
</organism>
<sequence>MATEEMLRGLLPWQHVAFAAGCVYRVAPLVEAFGTRYERWTWRDAVAVLLDPQGPPAGAACEPLLAQLRVVQRDPDVMATPQFLDAAMRTLRAALRAGQADADELSLSAGWAADEVFESVDVDPARWAAAEIDAQQRTVDAMRGGSWADAVGFLRGDATDLTGLVERLAALGKVRGAGALPPRVVPRRRHAGHGGVALPVSPQQRRTLVEADEREFVPDGQGRTPWRTGDVVELSCGFVDATVLQADDYGTGLAVPWHPGEGWYLPAEEGPGTWNPYTLEPPAAALSDDDSCRVGIAPQVVYLVEAFVFSSKRRPLPQPMMSVLPAGVAPLGGYGRYTNPVEVYLNPVQVVLHHRAYPWLRPGDRVRDAAGTELVFHPPMLFLTDAAEAAVQDPLAWPAATMPQWPLTLLDREGHAPSADQVASVAAATAAGCHDEQLDAWELHAGVRLPGEDQLAPCFLRIGPVPQHITYRPM</sequence>
<reference evidence="1" key="1">
    <citation type="submission" date="2021-01" db="EMBL/GenBank/DDBJ databases">
        <title>Whole genome shotgun sequence of Dactylosporangium siamense NBRC 106093.</title>
        <authorList>
            <person name="Komaki H."/>
            <person name="Tamura T."/>
        </authorList>
    </citation>
    <scope>NUCLEOTIDE SEQUENCE</scope>
    <source>
        <strain evidence="1">NBRC 106093</strain>
    </source>
</reference>
<dbReference type="RefSeq" id="WP_203849732.1">
    <property type="nucleotide sequence ID" value="NZ_BAAAVW010000021.1"/>
</dbReference>